<gene>
    <name evidence="1" type="ORF">FNB15_20815</name>
</gene>
<dbReference type="OrthoDB" id="7339726at2"/>
<reference evidence="1 2" key="1">
    <citation type="submission" date="2019-07" db="EMBL/GenBank/DDBJ databases">
        <title>Genome sequencing for Ferrovibrio sp. K5.</title>
        <authorList>
            <person name="Park S.-J."/>
        </authorList>
    </citation>
    <scope>NUCLEOTIDE SEQUENCE [LARGE SCALE GENOMIC DNA]</scope>
    <source>
        <strain evidence="1 2">K5</strain>
    </source>
</reference>
<evidence type="ECO:0000313" key="1">
    <source>
        <dbReference type="EMBL" id="QDO99554.1"/>
    </source>
</evidence>
<protein>
    <submittedName>
        <fullName evidence="1">Uncharacterized protein</fullName>
    </submittedName>
</protein>
<organism evidence="1 2">
    <name type="scientific">Ferrovibrio terrae</name>
    <dbReference type="NCBI Taxonomy" id="2594003"/>
    <lineage>
        <taxon>Bacteria</taxon>
        <taxon>Pseudomonadati</taxon>
        <taxon>Pseudomonadota</taxon>
        <taxon>Alphaproteobacteria</taxon>
        <taxon>Rhodospirillales</taxon>
        <taxon>Rhodospirillaceae</taxon>
        <taxon>Ferrovibrio</taxon>
    </lineage>
</organism>
<dbReference type="RefSeq" id="WP_144258550.1">
    <property type="nucleotide sequence ID" value="NZ_CP041636.1"/>
</dbReference>
<dbReference type="Proteomes" id="UP000317496">
    <property type="component" value="Chromosome"/>
</dbReference>
<dbReference type="AlphaFoldDB" id="A0A516H701"/>
<accession>A0A516H701</accession>
<proteinExistence type="predicted"/>
<dbReference type="KEGG" id="fer:FNB15_20815"/>
<dbReference type="EMBL" id="CP041636">
    <property type="protein sequence ID" value="QDO99554.1"/>
    <property type="molecule type" value="Genomic_DNA"/>
</dbReference>
<sequence>MIADNRHISHEEAVLQQRLHAIFFDLWRFGSNALVGWRPSRNGIEVITLPKVRLFADHGRHLPVFSEGTLMEGAALDDAARLLDVQPVELRLEQRIGEAAGDIPPALVERVFRLFTVRKVLHRAVLLIDIVGFSKAEPEAQAAQLTTLEFSLNLAEEMARAQGLAVTFGRTTTGDGFYVWNERSGLRADIDFFCAVAIFQIVFSALKRTSTHSEAVPVLRLCLSIGSHFVYHQPRKNGSDAGAFIVGDVTIQVARLIGTALPDQMLVGDFQRPLGLGQNHANAETFLLAVSERLAALKTLSVLGYRINRVAFYLTGPRDAEGRHVPALMTITDKHGFEHRCYNAKLNAFAEQGEPYYCGLQHGDLQKD</sequence>
<keyword evidence="2" id="KW-1185">Reference proteome</keyword>
<name>A0A516H701_9PROT</name>
<evidence type="ECO:0000313" key="2">
    <source>
        <dbReference type="Proteomes" id="UP000317496"/>
    </source>
</evidence>